<dbReference type="KEGG" id="acad:UA74_23965"/>
<feature type="transmembrane region" description="Helical" evidence="1">
    <location>
        <begin position="31"/>
        <end position="49"/>
    </location>
</feature>
<accession>A0AAC9LG98</accession>
<dbReference type="Proteomes" id="UP000185511">
    <property type="component" value="Chromosome"/>
</dbReference>
<feature type="transmembrane region" description="Helical" evidence="1">
    <location>
        <begin position="193"/>
        <end position="211"/>
    </location>
</feature>
<feature type="transmembrane region" description="Helical" evidence="1">
    <location>
        <begin position="263"/>
        <end position="282"/>
    </location>
</feature>
<sequence>MRAVLVSGTISVMSNTPGPTQPGRRIDAVDALRGFALCGIIFINIPQTLDMLPDLSSAPDGLRVFVLGRFYPIFFLLFGVGFGLFLRSAARRSDRPRVLLIRRLLALAVAGAAHHLMQPGEVLLPFAITGLVVLLPLSFATARLSLVLGLLLTAVGLLAGVGGLALLPGLFALGFAMATLGTAEQLPSRTGTLAGAAAVFAVIAGASYWLVVGVVPAVVGQRLGLVFSLTMSLAYASLFLLLLRTPVGPVLSGLFAPLGRLALTNYLSATVLFVTFGALLGLRGSDDWGTAALLGTAILVVQAVWSPLWLRSFRYGPLEWAWRCVTYWRLLPIRPAVSSDVDEIRPRTDVGAA</sequence>
<evidence type="ECO:0000313" key="4">
    <source>
        <dbReference type="Proteomes" id="UP000185511"/>
    </source>
</evidence>
<feature type="transmembrane region" description="Helical" evidence="1">
    <location>
        <begin position="289"/>
        <end position="310"/>
    </location>
</feature>
<feature type="transmembrane region" description="Helical" evidence="1">
    <location>
        <begin position="223"/>
        <end position="243"/>
    </location>
</feature>
<gene>
    <name evidence="3" type="ORF">UA74_23965</name>
</gene>
<name>A0AAC9LG98_9PSEU</name>
<dbReference type="EMBL" id="CP016076">
    <property type="protein sequence ID" value="APU16811.1"/>
    <property type="molecule type" value="Genomic_DNA"/>
</dbReference>
<proteinExistence type="predicted"/>
<dbReference type="PANTHER" id="PTHR30590:SF3">
    <property type="entry name" value="HYPOTHETICAL MEMBRANE SPANNING PROTEIN"/>
    <property type="match status" value="1"/>
</dbReference>
<keyword evidence="4" id="KW-1185">Reference proteome</keyword>
<dbReference type="PANTHER" id="PTHR30590">
    <property type="entry name" value="INNER MEMBRANE PROTEIN"/>
    <property type="match status" value="1"/>
</dbReference>
<evidence type="ECO:0000256" key="1">
    <source>
        <dbReference type="SAM" id="Phobius"/>
    </source>
</evidence>
<feature type="transmembrane region" description="Helical" evidence="1">
    <location>
        <begin position="69"/>
        <end position="86"/>
    </location>
</feature>
<dbReference type="Pfam" id="PF04235">
    <property type="entry name" value="DUF418"/>
    <property type="match status" value="1"/>
</dbReference>
<evidence type="ECO:0000259" key="2">
    <source>
        <dbReference type="Pfam" id="PF04235"/>
    </source>
</evidence>
<feature type="transmembrane region" description="Helical" evidence="1">
    <location>
        <begin position="98"/>
        <end position="116"/>
    </location>
</feature>
<dbReference type="AlphaFoldDB" id="A0AAC9LG98"/>
<feature type="transmembrane region" description="Helical" evidence="1">
    <location>
        <begin position="147"/>
        <end position="173"/>
    </location>
</feature>
<evidence type="ECO:0000313" key="3">
    <source>
        <dbReference type="EMBL" id="APU16811.1"/>
    </source>
</evidence>
<keyword evidence="1" id="KW-0472">Membrane</keyword>
<protein>
    <submittedName>
        <fullName evidence="3">Membrane protein</fullName>
    </submittedName>
</protein>
<organism evidence="3 4">
    <name type="scientific">Actinoalloteichus fjordicus</name>
    <dbReference type="NCBI Taxonomy" id="1612552"/>
    <lineage>
        <taxon>Bacteria</taxon>
        <taxon>Bacillati</taxon>
        <taxon>Actinomycetota</taxon>
        <taxon>Actinomycetes</taxon>
        <taxon>Pseudonocardiales</taxon>
        <taxon>Pseudonocardiaceae</taxon>
        <taxon>Actinoalloteichus</taxon>
    </lineage>
</organism>
<keyword evidence="1" id="KW-0812">Transmembrane</keyword>
<dbReference type="InterPro" id="IPR007349">
    <property type="entry name" value="DUF418"/>
</dbReference>
<keyword evidence="1" id="KW-1133">Transmembrane helix</keyword>
<dbReference type="InterPro" id="IPR052529">
    <property type="entry name" value="Bact_Transport_Assoc"/>
</dbReference>
<reference evidence="4" key="1">
    <citation type="submission" date="2016-06" db="EMBL/GenBank/DDBJ databases">
        <title>Complete genome sequence of Actinoalloteichus fjordicus DSM 46855 (=ADI127-17), type strain of the new species Actinoalloteichus fjordicus.</title>
        <authorList>
            <person name="Ruckert C."/>
            <person name="Nouioui I."/>
            <person name="Willmese J."/>
            <person name="van Wezel G."/>
            <person name="Klenk H.-P."/>
            <person name="Kalinowski J."/>
            <person name="Zotchev S.B."/>
        </authorList>
    </citation>
    <scope>NUCLEOTIDE SEQUENCE [LARGE SCALE GENOMIC DNA]</scope>
    <source>
        <strain evidence="4">ADI127-7</strain>
    </source>
</reference>
<feature type="transmembrane region" description="Helical" evidence="1">
    <location>
        <begin position="122"/>
        <end position="140"/>
    </location>
</feature>
<feature type="domain" description="DUF418" evidence="2">
    <location>
        <begin position="210"/>
        <end position="329"/>
    </location>
</feature>